<evidence type="ECO:0000313" key="19">
    <source>
        <dbReference type="EMBL" id="RVW36208.1"/>
    </source>
</evidence>
<dbReference type="InterPro" id="IPR036097">
    <property type="entry name" value="HisK_dim/P_sf"/>
</dbReference>
<name>A0A438DL94_VITVI</name>
<evidence type="ECO:0000256" key="4">
    <source>
        <dbReference type="ARBA" id="ARBA00009842"/>
    </source>
</evidence>
<keyword evidence="8" id="KW-0812">Transmembrane</keyword>
<dbReference type="GO" id="GO:0005789">
    <property type="term" value="C:endoplasmic reticulum membrane"/>
    <property type="evidence" value="ECO:0007669"/>
    <property type="project" value="UniProtKB-SubCell"/>
</dbReference>
<evidence type="ECO:0000256" key="7">
    <source>
        <dbReference type="ARBA" id="ARBA00022679"/>
    </source>
</evidence>
<keyword evidence="19" id="KW-0675">Receptor</keyword>
<dbReference type="FunFam" id="3.30.565.10:FF:000030">
    <property type="entry name" value="Ethylene receptor 1"/>
    <property type="match status" value="1"/>
</dbReference>
<dbReference type="InterPro" id="IPR036890">
    <property type="entry name" value="HATPase_C_sf"/>
</dbReference>
<dbReference type="AlphaFoldDB" id="A0A438DL94"/>
<evidence type="ECO:0000256" key="16">
    <source>
        <dbReference type="ARBA" id="ARBA00023012"/>
    </source>
</evidence>
<keyword evidence="12" id="KW-0256">Endoplasmic reticulum</keyword>
<dbReference type="SUPFAM" id="SSF55874">
    <property type="entry name" value="ATPase domain of HSP90 chaperone/DNA topoisomerase II/histidine kinase"/>
    <property type="match status" value="1"/>
</dbReference>
<organism evidence="19 20">
    <name type="scientific">Vitis vinifera</name>
    <name type="common">Grape</name>
    <dbReference type="NCBI Taxonomy" id="29760"/>
    <lineage>
        <taxon>Eukaryota</taxon>
        <taxon>Viridiplantae</taxon>
        <taxon>Streptophyta</taxon>
        <taxon>Embryophyta</taxon>
        <taxon>Tracheophyta</taxon>
        <taxon>Spermatophyta</taxon>
        <taxon>Magnoliopsida</taxon>
        <taxon>eudicotyledons</taxon>
        <taxon>Gunneridae</taxon>
        <taxon>Pentapetalae</taxon>
        <taxon>rosids</taxon>
        <taxon>Vitales</taxon>
        <taxon>Vitaceae</taxon>
        <taxon>Viteae</taxon>
        <taxon>Vitis</taxon>
    </lineage>
</organism>
<proteinExistence type="inferred from homology"/>
<keyword evidence="6" id="KW-0597">Phosphoprotein</keyword>
<dbReference type="InterPro" id="IPR004358">
    <property type="entry name" value="Sig_transdc_His_kin-like_C"/>
</dbReference>
<evidence type="ECO:0000256" key="2">
    <source>
        <dbReference type="ARBA" id="ARBA00001935"/>
    </source>
</evidence>
<dbReference type="PANTHER" id="PTHR24423:SF615">
    <property type="entry name" value="ETHYLENE RECEPTOR 1"/>
    <property type="match status" value="1"/>
</dbReference>
<evidence type="ECO:0000256" key="8">
    <source>
        <dbReference type="ARBA" id="ARBA00022692"/>
    </source>
</evidence>
<dbReference type="PANTHER" id="PTHR24423">
    <property type="entry name" value="TWO-COMPONENT SENSOR HISTIDINE KINASE"/>
    <property type="match status" value="1"/>
</dbReference>
<dbReference type="GO" id="GO:0046872">
    <property type="term" value="F:metal ion binding"/>
    <property type="evidence" value="ECO:0007669"/>
    <property type="project" value="UniProtKB-KW"/>
</dbReference>
<sequence length="332" mass="36905">MLNQVAVALSHAAILEESMRARDLLMEQNVALDLARREAETAVRARNDFLAVMNHEMRTPMHAIIALSSLLQETELTPEQRLMVEAILKSSSLLATLINDVLYLIKPIASVKKLFVSSSLAPDLPEFAVGDEKRLMQIMLNVVGNAVKFSNEGNISIFAFIAKSESLRDSRAPDFFPVHSDNHFYLRVQVKDSGAGIDPQDISKLFTKFAQCQSLAARNSGGSGLGLAICKRYFQSSYHPQLQFKGQNSQFELVFLPVAWFVNLMGGHIWIESEGLGKGSTAVFIVKLGIPEYSNESKLPFFPKVSANHCQTNFPGLKVLVMDDNGLRWLKF</sequence>
<evidence type="ECO:0000256" key="9">
    <source>
        <dbReference type="ARBA" id="ARBA00022741"/>
    </source>
</evidence>
<dbReference type="InterPro" id="IPR003594">
    <property type="entry name" value="HATPase_dom"/>
</dbReference>
<evidence type="ECO:0000256" key="1">
    <source>
        <dbReference type="ARBA" id="ARBA00000085"/>
    </source>
</evidence>
<dbReference type="PROSITE" id="PS50109">
    <property type="entry name" value="HIS_KIN"/>
    <property type="match status" value="1"/>
</dbReference>
<dbReference type="Proteomes" id="UP000288805">
    <property type="component" value="Unassembled WGS sequence"/>
</dbReference>
<dbReference type="GO" id="GO:0009873">
    <property type="term" value="P:ethylene-activated signaling pathway"/>
    <property type="evidence" value="ECO:0007669"/>
    <property type="project" value="UniProtKB-KW"/>
</dbReference>
<evidence type="ECO:0000256" key="14">
    <source>
        <dbReference type="ARBA" id="ARBA00022989"/>
    </source>
</evidence>
<dbReference type="GO" id="GO:0005524">
    <property type="term" value="F:ATP binding"/>
    <property type="evidence" value="ECO:0007669"/>
    <property type="project" value="UniProtKB-KW"/>
</dbReference>
<keyword evidence="16" id="KW-0902">Two-component regulatory system</keyword>
<evidence type="ECO:0000256" key="13">
    <source>
        <dbReference type="ARBA" id="ARBA00022840"/>
    </source>
</evidence>
<comment type="subcellular location">
    <subcellularLocation>
        <location evidence="3">Endoplasmic reticulum membrane</location>
        <topology evidence="3">Multi-pass membrane protein</topology>
    </subcellularLocation>
</comment>
<dbReference type="SMART" id="SM00387">
    <property type="entry name" value="HATPase_c"/>
    <property type="match status" value="1"/>
</dbReference>
<keyword evidence="10" id="KW-0936">Ethylene signaling pathway</keyword>
<dbReference type="EC" id="2.7.13.3" evidence="5"/>
<dbReference type="SUPFAM" id="SSF47384">
    <property type="entry name" value="Homodimeric domain of signal transducing histidine kinase"/>
    <property type="match status" value="1"/>
</dbReference>
<keyword evidence="7" id="KW-0808">Transferase</keyword>
<dbReference type="GO" id="GO:0000155">
    <property type="term" value="F:phosphorelay sensor kinase activity"/>
    <property type="evidence" value="ECO:0007669"/>
    <property type="project" value="InterPro"/>
</dbReference>
<protein>
    <recommendedName>
        <fullName evidence="5">histidine kinase</fullName>
        <ecNumber evidence="5">2.7.13.3</ecNumber>
    </recommendedName>
</protein>
<comment type="similarity">
    <text evidence="4">Belongs to the ethylene receptor family.</text>
</comment>
<keyword evidence="17" id="KW-0472">Membrane</keyword>
<dbReference type="InterPro" id="IPR005467">
    <property type="entry name" value="His_kinase_dom"/>
</dbReference>
<keyword evidence="9" id="KW-0547">Nucleotide-binding</keyword>
<dbReference type="PRINTS" id="PR00344">
    <property type="entry name" value="BCTRLSENSOR"/>
</dbReference>
<dbReference type="EMBL" id="QGNW01001579">
    <property type="protein sequence ID" value="RVW36208.1"/>
    <property type="molecule type" value="Genomic_DNA"/>
</dbReference>
<keyword evidence="13" id="KW-0067">ATP-binding</keyword>
<dbReference type="Gene3D" id="1.10.287.130">
    <property type="match status" value="1"/>
</dbReference>
<evidence type="ECO:0000256" key="15">
    <source>
        <dbReference type="ARBA" id="ARBA00023008"/>
    </source>
</evidence>
<comment type="cofactor">
    <cofactor evidence="2">
        <name>Cu cation</name>
        <dbReference type="ChEBI" id="CHEBI:23378"/>
    </cofactor>
</comment>
<evidence type="ECO:0000256" key="10">
    <source>
        <dbReference type="ARBA" id="ARBA00022745"/>
    </source>
</evidence>
<dbReference type="Pfam" id="PF02518">
    <property type="entry name" value="HATPase_c"/>
    <property type="match status" value="1"/>
</dbReference>
<gene>
    <name evidence="19" type="primary">ETR1_1</name>
    <name evidence="19" type="ORF">CK203_095789</name>
</gene>
<dbReference type="Gene3D" id="3.30.565.10">
    <property type="entry name" value="Histidine kinase-like ATPase, C-terminal domain"/>
    <property type="match status" value="1"/>
</dbReference>
<evidence type="ECO:0000256" key="11">
    <source>
        <dbReference type="ARBA" id="ARBA00022777"/>
    </source>
</evidence>
<dbReference type="CDD" id="cd00082">
    <property type="entry name" value="HisKA"/>
    <property type="match status" value="1"/>
</dbReference>
<keyword evidence="15" id="KW-0186">Copper</keyword>
<comment type="caution">
    <text evidence="19">The sequence shown here is derived from an EMBL/GenBank/DDBJ whole genome shotgun (WGS) entry which is preliminary data.</text>
</comment>
<dbReference type="FunFam" id="1.10.287.130:FF:000004">
    <property type="entry name" value="Ethylene receptor 1"/>
    <property type="match status" value="1"/>
</dbReference>
<evidence type="ECO:0000256" key="6">
    <source>
        <dbReference type="ARBA" id="ARBA00022553"/>
    </source>
</evidence>
<evidence type="ECO:0000256" key="17">
    <source>
        <dbReference type="ARBA" id="ARBA00023136"/>
    </source>
</evidence>
<evidence type="ECO:0000256" key="12">
    <source>
        <dbReference type="ARBA" id="ARBA00022824"/>
    </source>
</evidence>
<accession>A0A438DL94</accession>
<evidence type="ECO:0000259" key="18">
    <source>
        <dbReference type="PROSITE" id="PS50109"/>
    </source>
</evidence>
<keyword evidence="14" id="KW-1133">Transmembrane helix</keyword>
<dbReference type="SMART" id="SM00388">
    <property type="entry name" value="HisKA"/>
    <property type="match status" value="1"/>
</dbReference>
<reference evidence="19 20" key="1">
    <citation type="journal article" date="2018" name="PLoS Genet.">
        <title>Population sequencing reveals clonal diversity and ancestral inbreeding in the grapevine cultivar Chardonnay.</title>
        <authorList>
            <person name="Roach M.J."/>
            <person name="Johnson D.L."/>
            <person name="Bohlmann J."/>
            <person name="van Vuuren H.J."/>
            <person name="Jones S.J."/>
            <person name="Pretorius I.S."/>
            <person name="Schmidt S.A."/>
            <person name="Borneman A.R."/>
        </authorList>
    </citation>
    <scope>NUCLEOTIDE SEQUENCE [LARGE SCALE GENOMIC DNA]</scope>
    <source>
        <strain evidence="20">cv. Chardonnay</strain>
        <tissue evidence="19">Leaf</tissue>
    </source>
</reference>
<evidence type="ECO:0000313" key="20">
    <source>
        <dbReference type="Proteomes" id="UP000288805"/>
    </source>
</evidence>
<comment type="catalytic activity">
    <reaction evidence="1">
        <text>ATP + protein L-histidine = ADP + protein N-phospho-L-histidine.</text>
        <dbReference type="EC" id="2.7.13.3"/>
    </reaction>
</comment>
<evidence type="ECO:0000256" key="3">
    <source>
        <dbReference type="ARBA" id="ARBA00004477"/>
    </source>
</evidence>
<keyword evidence="11" id="KW-0418">Kinase</keyword>
<dbReference type="InterPro" id="IPR003661">
    <property type="entry name" value="HisK_dim/P_dom"/>
</dbReference>
<evidence type="ECO:0000256" key="5">
    <source>
        <dbReference type="ARBA" id="ARBA00012438"/>
    </source>
</evidence>
<feature type="domain" description="Histidine kinase" evidence="18">
    <location>
        <begin position="52"/>
        <end position="260"/>
    </location>
</feature>
<dbReference type="Pfam" id="PF00512">
    <property type="entry name" value="HisKA"/>
    <property type="match status" value="1"/>
</dbReference>